<comment type="subcellular location">
    <subcellularLocation>
        <location evidence="1">Cell membrane</location>
        <topology evidence="1">Multi-pass membrane protein</topology>
    </subcellularLocation>
</comment>
<feature type="transmembrane region" description="Helical" evidence="7">
    <location>
        <begin position="93"/>
        <end position="110"/>
    </location>
</feature>
<dbReference type="Proteomes" id="UP000001514">
    <property type="component" value="Unassembled WGS sequence"/>
</dbReference>
<evidence type="ECO:0000259" key="8">
    <source>
        <dbReference type="Pfam" id="PF13515"/>
    </source>
</evidence>
<feature type="region of interest" description="Disordered" evidence="6">
    <location>
        <begin position="714"/>
        <end position="736"/>
    </location>
</feature>
<keyword evidence="10" id="KW-1185">Reference proteome</keyword>
<evidence type="ECO:0000313" key="9">
    <source>
        <dbReference type="EMBL" id="EFJ36128.1"/>
    </source>
</evidence>
<dbReference type="PANTHER" id="PTHR30509">
    <property type="entry name" value="P-HYDROXYBENZOIC ACID EFFLUX PUMP SUBUNIT-RELATED"/>
    <property type="match status" value="1"/>
</dbReference>
<dbReference type="HOGENOM" id="CLU_010215_0_0_1"/>
<feature type="transmembrane region" description="Helical" evidence="7">
    <location>
        <begin position="547"/>
        <end position="568"/>
    </location>
</feature>
<dbReference type="Pfam" id="PF13515">
    <property type="entry name" value="FUSC_2"/>
    <property type="match status" value="1"/>
</dbReference>
<evidence type="ECO:0000256" key="4">
    <source>
        <dbReference type="ARBA" id="ARBA00022989"/>
    </source>
</evidence>
<dbReference type="STRING" id="88036.D8QVW6"/>
<feature type="transmembrane region" description="Helical" evidence="7">
    <location>
        <begin position="141"/>
        <end position="164"/>
    </location>
</feature>
<proteinExistence type="predicted"/>
<keyword evidence="5 7" id="KW-0472">Membrane</keyword>
<feature type="domain" description="Integral membrane bound transporter" evidence="8">
    <location>
        <begin position="435"/>
        <end position="559"/>
    </location>
</feature>
<evidence type="ECO:0000256" key="7">
    <source>
        <dbReference type="SAM" id="Phobius"/>
    </source>
</evidence>
<feature type="transmembrane region" description="Helical" evidence="7">
    <location>
        <begin position="12"/>
        <end position="32"/>
    </location>
</feature>
<organism evidence="10">
    <name type="scientific">Selaginella moellendorffii</name>
    <name type="common">Spikemoss</name>
    <dbReference type="NCBI Taxonomy" id="88036"/>
    <lineage>
        <taxon>Eukaryota</taxon>
        <taxon>Viridiplantae</taxon>
        <taxon>Streptophyta</taxon>
        <taxon>Embryophyta</taxon>
        <taxon>Tracheophyta</taxon>
        <taxon>Lycopodiopsida</taxon>
        <taxon>Selaginellales</taxon>
        <taxon>Selaginellaceae</taxon>
        <taxon>Selaginella</taxon>
    </lineage>
</organism>
<dbReference type="AlphaFoldDB" id="D8QVW6"/>
<dbReference type="OMA" id="CEVKQSC"/>
<protein>
    <recommendedName>
        <fullName evidence="8">Integral membrane bound transporter domain-containing protein</fullName>
    </recommendedName>
</protein>
<keyword evidence="4 7" id="KW-1133">Transmembrane helix</keyword>
<evidence type="ECO:0000256" key="3">
    <source>
        <dbReference type="ARBA" id="ARBA00022692"/>
    </source>
</evidence>
<gene>
    <name evidence="9" type="ORF">SELMODRAFT_404621</name>
</gene>
<evidence type="ECO:0000256" key="5">
    <source>
        <dbReference type="ARBA" id="ARBA00023136"/>
    </source>
</evidence>
<keyword evidence="2" id="KW-1003">Cell membrane</keyword>
<evidence type="ECO:0000256" key="2">
    <source>
        <dbReference type="ARBA" id="ARBA00022475"/>
    </source>
</evidence>
<dbReference type="KEGG" id="smo:SELMODRAFT_404621"/>
<evidence type="ECO:0000256" key="6">
    <source>
        <dbReference type="SAM" id="MobiDB-lite"/>
    </source>
</evidence>
<dbReference type="InterPro" id="IPR049453">
    <property type="entry name" value="Memb_transporter_dom"/>
</dbReference>
<dbReference type="FunCoup" id="D8QVW6">
    <property type="interactions" value="64"/>
</dbReference>
<evidence type="ECO:0000313" key="10">
    <source>
        <dbReference type="Proteomes" id="UP000001514"/>
    </source>
</evidence>
<dbReference type="InParanoid" id="D8QVW6"/>
<dbReference type="Gramene" id="EFJ36128">
    <property type="protein sequence ID" value="EFJ36128"/>
    <property type="gene ID" value="SELMODRAFT_404621"/>
</dbReference>
<sequence length="790" mass="87797">MDALASDSVPWLSRLLSALRTGIACLLVLLGVSKASRFVEFPVFGYVVTVLVLSESALGKALEDAAFVMYGTLQAAAFSMVVLSIIGTKNFSLGVCLTCIFVKSFLWSYLPNQKPVKKRLALAITTIVYVNAYNNPLTHPVFFPLKLTLTTTLGTVSAIIALIFPVPRLSAYQVQYNTKLFAKLAMENFAVLVHAFCSNDQEEITSLCLQSKSVQRAALKAYSEIQRRKVETAWEPGVLVQARSQGENVSRMITNMNQYLIGMNIAIQQGAAVSKLVQDMTRNSLEKLGSWSNSFLSGTISSFPKSQIQAEKQVRIEEVREALLTLHDYAAATWNRSDCTPDEEFRRMFFLFTVKKFVEEEIKILMAGQVPVALSHPACHHGCKAAAISSGSALPVHSSNTTPSNLVAATRRSLNLAANKKMVIEAFKIALSMVIAVYLGVLYRKDYGYWSTITVALGLFNHRTGTFKSTSLRLQGTALGTVYGYLVALTTHQALLTTIFAILPWLAFTSFMRKSKLLELTGASTAYTSAVIIVGRRRPGIVQDFAVLRMAMAVLGLGAFMAVEALICSRRAARLARRELELNLKKIQECMQVIFDVHSIECSECFKAAIPEVRKKEQTIRDGVERLRQLTAEARAEPDFWHAPFHDGIYSKLWESQSRITELLSYLSLATVDFRSEGKLFTGGVTRQLKISQIGLSKTFECTYQSLRQKRSKAQHTADIENQFEESSIKDDADTSPPEEIYRDFQLVHSEAALTIGAIGFCCHELLKQATYLKKLTQELLLQEEEESQS</sequence>
<dbReference type="eggNOG" id="ENOG502QSR1">
    <property type="taxonomic scope" value="Eukaryota"/>
</dbReference>
<evidence type="ECO:0000256" key="1">
    <source>
        <dbReference type="ARBA" id="ARBA00004651"/>
    </source>
</evidence>
<dbReference type="PANTHER" id="PTHR30509:SF9">
    <property type="entry name" value="MULTIDRUG RESISTANCE PROTEIN MDTO"/>
    <property type="match status" value="1"/>
</dbReference>
<accession>D8QVW6</accession>
<keyword evidence="3 7" id="KW-0812">Transmembrane</keyword>
<feature type="transmembrane region" description="Helical" evidence="7">
    <location>
        <begin position="39"/>
        <end position="59"/>
    </location>
</feature>
<dbReference type="GO" id="GO:0005886">
    <property type="term" value="C:plasma membrane"/>
    <property type="evidence" value="ECO:0000318"/>
    <property type="project" value="GO_Central"/>
</dbReference>
<feature type="transmembrane region" description="Helical" evidence="7">
    <location>
        <begin position="482"/>
        <end position="505"/>
    </location>
</feature>
<feature type="transmembrane region" description="Helical" evidence="7">
    <location>
        <begin position="65"/>
        <end position="86"/>
    </location>
</feature>
<name>D8QVW6_SELML</name>
<reference evidence="9 10" key="1">
    <citation type="journal article" date="2011" name="Science">
        <title>The Selaginella genome identifies genetic changes associated with the evolution of vascular plants.</title>
        <authorList>
            <person name="Banks J.A."/>
            <person name="Nishiyama T."/>
            <person name="Hasebe M."/>
            <person name="Bowman J.L."/>
            <person name="Gribskov M."/>
            <person name="dePamphilis C."/>
            <person name="Albert V.A."/>
            <person name="Aono N."/>
            <person name="Aoyama T."/>
            <person name="Ambrose B.A."/>
            <person name="Ashton N.W."/>
            <person name="Axtell M.J."/>
            <person name="Barker E."/>
            <person name="Barker M.S."/>
            <person name="Bennetzen J.L."/>
            <person name="Bonawitz N.D."/>
            <person name="Chapple C."/>
            <person name="Cheng C."/>
            <person name="Correa L.G."/>
            <person name="Dacre M."/>
            <person name="DeBarry J."/>
            <person name="Dreyer I."/>
            <person name="Elias M."/>
            <person name="Engstrom E.M."/>
            <person name="Estelle M."/>
            <person name="Feng L."/>
            <person name="Finet C."/>
            <person name="Floyd S.K."/>
            <person name="Frommer W.B."/>
            <person name="Fujita T."/>
            <person name="Gramzow L."/>
            <person name="Gutensohn M."/>
            <person name="Harholt J."/>
            <person name="Hattori M."/>
            <person name="Heyl A."/>
            <person name="Hirai T."/>
            <person name="Hiwatashi Y."/>
            <person name="Ishikawa M."/>
            <person name="Iwata M."/>
            <person name="Karol K.G."/>
            <person name="Koehler B."/>
            <person name="Kolukisaoglu U."/>
            <person name="Kubo M."/>
            <person name="Kurata T."/>
            <person name="Lalonde S."/>
            <person name="Li K."/>
            <person name="Li Y."/>
            <person name="Litt A."/>
            <person name="Lyons E."/>
            <person name="Manning G."/>
            <person name="Maruyama T."/>
            <person name="Michael T.P."/>
            <person name="Mikami K."/>
            <person name="Miyazaki S."/>
            <person name="Morinaga S."/>
            <person name="Murata T."/>
            <person name="Mueller-Roeber B."/>
            <person name="Nelson D.R."/>
            <person name="Obara M."/>
            <person name="Oguri Y."/>
            <person name="Olmstead R.G."/>
            <person name="Onodera N."/>
            <person name="Petersen B.L."/>
            <person name="Pils B."/>
            <person name="Prigge M."/>
            <person name="Rensing S.A."/>
            <person name="Riano-Pachon D.M."/>
            <person name="Roberts A.W."/>
            <person name="Sato Y."/>
            <person name="Scheller H.V."/>
            <person name="Schulz B."/>
            <person name="Schulz C."/>
            <person name="Shakirov E.V."/>
            <person name="Shibagaki N."/>
            <person name="Shinohara N."/>
            <person name="Shippen D.E."/>
            <person name="Soerensen I."/>
            <person name="Sotooka R."/>
            <person name="Sugimoto N."/>
            <person name="Sugita M."/>
            <person name="Sumikawa N."/>
            <person name="Tanurdzic M."/>
            <person name="Theissen G."/>
            <person name="Ulvskov P."/>
            <person name="Wakazuki S."/>
            <person name="Weng J.K."/>
            <person name="Willats W.W."/>
            <person name="Wipf D."/>
            <person name="Wolf P.G."/>
            <person name="Yang L."/>
            <person name="Zimmer A.D."/>
            <person name="Zhu Q."/>
            <person name="Mitros T."/>
            <person name="Hellsten U."/>
            <person name="Loque D."/>
            <person name="Otillar R."/>
            <person name="Salamov A."/>
            <person name="Schmutz J."/>
            <person name="Shapiro H."/>
            <person name="Lindquist E."/>
            <person name="Lucas S."/>
            <person name="Rokhsar D."/>
            <person name="Grigoriev I.V."/>
        </authorList>
    </citation>
    <scope>NUCLEOTIDE SEQUENCE [LARGE SCALE GENOMIC DNA]</scope>
</reference>
<dbReference type="EMBL" id="GL377567">
    <property type="protein sequence ID" value="EFJ36128.1"/>
    <property type="molecule type" value="Genomic_DNA"/>
</dbReference>
<feature type="transmembrane region" description="Helical" evidence="7">
    <location>
        <begin position="422"/>
        <end position="443"/>
    </location>
</feature>